<protein>
    <submittedName>
        <fullName evidence="2">Uncharacterized protein</fullName>
    </submittedName>
</protein>
<keyword evidence="1" id="KW-0812">Transmembrane</keyword>
<accession>A0A2A3EKT7</accession>
<dbReference type="STRING" id="94128.A0A2A3EKT7"/>
<proteinExistence type="predicted"/>
<keyword evidence="1" id="KW-1133">Transmembrane helix</keyword>
<keyword evidence="1" id="KW-0472">Membrane</keyword>
<name>A0A2A3EKT7_APICC</name>
<feature type="transmembrane region" description="Helical" evidence="1">
    <location>
        <begin position="41"/>
        <end position="60"/>
    </location>
</feature>
<evidence type="ECO:0000313" key="2">
    <source>
        <dbReference type="EMBL" id="PBC32328.1"/>
    </source>
</evidence>
<reference evidence="2 3" key="1">
    <citation type="submission" date="2014-07" db="EMBL/GenBank/DDBJ databases">
        <title>Genomic and transcriptomic analysis on Apis cerana provide comprehensive insights into honey bee biology.</title>
        <authorList>
            <person name="Diao Q."/>
            <person name="Sun L."/>
            <person name="Zheng H."/>
            <person name="Zheng H."/>
            <person name="Xu S."/>
            <person name="Wang S."/>
            <person name="Zeng Z."/>
            <person name="Hu F."/>
            <person name="Su S."/>
            <person name="Wu J."/>
        </authorList>
    </citation>
    <scope>NUCLEOTIDE SEQUENCE [LARGE SCALE GENOMIC DNA]</scope>
    <source>
        <tissue evidence="2">Pupae without intestine</tissue>
    </source>
</reference>
<organism evidence="2 3">
    <name type="scientific">Apis cerana cerana</name>
    <name type="common">Oriental honeybee</name>
    <dbReference type="NCBI Taxonomy" id="94128"/>
    <lineage>
        <taxon>Eukaryota</taxon>
        <taxon>Metazoa</taxon>
        <taxon>Ecdysozoa</taxon>
        <taxon>Arthropoda</taxon>
        <taxon>Hexapoda</taxon>
        <taxon>Insecta</taxon>
        <taxon>Pterygota</taxon>
        <taxon>Neoptera</taxon>
        <taxon>Endopterygota</taxon>
        <taxon>Hymenoptera</taxon>
        <taxon>Apocrita</taxon>
        <taxon>Aculeata</taxon>
        <taxon>Apoidea</taxon>
        <taxon>Anthophila</taxon>
        <taxon>Apidae</taxon>
        <taxon>Apis</taxon>
    </lineage>
</organism>
<dbReference type="OrthoDB" id="6093252at2759"/>
<evidence type="ECO:0000313" key="3">
    <source>
        <dbReference type="Proteomes" id="UP000242457"/>
    </source>
</evidence>
<gene>
    <name evidence="2" type="ORF">APICC_05999</name>
</gene>
<dbReference type="Proteomes" id="UP000242457">
    <property type="component" value="Unassembled WGS sequence"/>
</dbReference>
<evidence type="ECO:0000256" key="1">
    <source>
        <dbReference type="SAM" id="Phobius"/>
    </source>
</evidence>
<keyword evidence="3" id="KW-1185">Reference proteome</keyword>
<sequence>MFAVQKIANRAPLALNLYKTQCRTSFLGTPPRVRVSFTEKMLHGVALYIGLMTVPFYITCNVKNYNAAKG</sequence>
<dbReference type="EMBL" id="KZ288219">
    <property type="protein sequence ID" value="PBC32328.1"/>
    <property type="molecule type" value="Genomic_DNA"/>
</dbReference>
<dbReference type="AlphaFoldDB" id="A0A2A3EKT7"/>